<dbReference type="PANTHER" id="PTHR44846">
    <property type="entry name" value="MANNOSYL-D-GLYCERATE TRANSPORT/METABOLISM SYSTEM REPRESSOR MNGR-RELATED"/>
    <property type="match status" value="1"/>
</dbReference>
<dbReference type="Pfam" id="PF02909">
    <property type="entry name" value="TetR_C_1"/>
    <property type="match status" value="1"/>
</dbReference>
<keyword evidence="2 5" id="KW-0238">DNA-binding</keyword>
<sequence>MDSEEDAPPYLRIAGEIRARIVAGEFRPGDPTPSTRRICQEWNVAKATATKVIDTLRRQGVVVTVPRVGTVVAGADRARRPPRTSGAGLDRSRIVAVAIGIADDAGLAGLSMRRVAAELAVPTMSLYGPVSGRDELVDLMADAAFGEIVYPTDPLDWRTGLELAAGLQWDVYRRHPWLPSAVSLTHPRLLPGMGRFAEWTLRQLRGLPLDPSTRAMVHLTIANYVRGTATNIELKAELDQRTGLSGGAWLRLQEGVPGPRLDEFPEVASVVAEDPAFAVDLDALFEFGLNRVLDGVAALVTEAAG</sequence>
<evidence type="ECO:0000256" key="3">
    <source>
        <dbReference type="ARBA" id="ARBA00023163"/>
    </source>
</evidence>
<dbReference type="SUPFAM" id="SSF48498">
    <property type="entry name" value="Tetracyclin repressor-like, C-terminal domain"/>
    <property type="match status" value="1"/>
</dbReference>
<dbReference type="InterPro" id="IPR000524">
    <property type="entry name" value="Tscrpt_reg_HTH_GntR"/>
</dbReference>
<keyword evidence="3" id="KW-0804">Transcription</keyword>
<dbReference type="InterPro" id="IPR036271">
    <property type="entry name" value="Tet_transcr_reg_TetR-rel_C_sf"/>
</dbReference>
<feature type="domain" description="HTH gntR-type" evidence="4">
    <location>
        <begin position="7"/>
        <end position="75"/>
    </location>
</feature>
<evidence type="ECO:0000259" key="4">
    <source>
        <dbReference type="PROSITE" id="PS50949"/>
    </source>
</evidence>
<proteinExistence type="predicted"/>
<reference evidence="5 6" key="1">
    <citation type="submission" date="2021-03" db="EMBL/GenBank/DDBJ databases">
        <title>Sequencing the genomes of 1000 actinobacteria strains.</title>
        <authorList>
            <person name="Klenk H.-P."/>
        </authorList>
    </citation>
    <scope>NUCLEOTIDE SEQUENCE [LARGE SCALE GENOMIC DNA]</scope>
    <source>
        <strain evidence="5 6">DSM 45256</strain>
    </source>
</reference>
<keyword evidence="1" id="KW-0805">Transcription regulation</keyword>
<dbReference type="Gene3D" id="1.10.10.60">
    <property type="entry name" value="Homeodomain-like"/>
    <property type="match status" value="1"/>
</dbReference>
<dbReference type="Pfam" id="PF00392">
    <property type="entry name" value="GntR"/>
    <property type="match status" value="1"/>
</dbReference>
<organism evidence="5 6">
    <name type="scientific">Pseudonocardia parietis</name>
    <dbReference type="NCBI Taxonomy" id="570936"/>
    <lineage>
        <taxon>Bacteria</taxon>
        <taxon>Bacillati</taxon>
        <taxon>Actinomycetota</taxon>
        <taxon>Actinomycetes</taxon>
        <taxon>Pseudonocardiales</taxon>
        <taxon>Pseudonocardiaceae</taxon>
        <taxon>Pseudonocardia</taxon>
    </lineage>
</organism>
<keyword evidence="6" id="KW-1185">Reference proteome</keyword>
<dbReference type="PROSITE" id="PS50949">
    <property type="entry name" value="HTH_GNTR"/>
    <property type="match status" value="1"/>
</dbReference>
<protein>
    <submittedName>
        <fullName evidence="5">DNA-binding transcriptional regulator YhcF (GntR family)</fullName>
    </submittedName>
</protein>
<dbReference type="SUPFAM" id="SSF46785">
    <property type="entry name" value="Winged helix' DNA-binding domain"/>
    <property type="match status" value="1"/>
</dbReference>
<comment type="caution">
    <text evidence="5">The sequence shown here is derived from an EMBL/GenBank/DDBJ whole genome shotgun (WGS) entry which is preliminary data.</text>
</comment>
<accession>A0ABS4W4D4</accession>
<gene>
    <name evidence="5" type="ORF">JOF36_006664</name>
</gene>
<dbReference type="PANTHER" id="PTHR44846:SF17">
    <property type="entry name" value="GNTR-FAMILY TRANSCRIPTIONAL REGULATOR"/>
    <property type="match status" value="1"/>
</dbReference>
<dbReference type="Proteomes" id="UP001519295">
    <property type="component" value="Unassembled WGS sequence"/>
</dbReference>
<dbReference type="GO" id="GO:0003677">
    <property type="term" value="F:DNA binding"/>
    <property type="evidence" value="ECO:0007669"/>
    <property type="project" value="UniProtKB-KW"/>
</dbReference>
<dbReference type="InterPro" id="IPR009057">
    <property type="entry name" value="Homeodomain-like_sf"/>
</dbReference>
<dbReference type="Gene3D" id="1.10.10.10">
    <property type="entry name" value="Winged helix-like DNA-binding domain superfamily/Winged helix DNA-binding domain"/>
    <property type="match status" value="1"/>
</dbReference>
<evidence type="ECO:0000256" key="2">
    <source>
        <dbReference type="ARBA" id="ARBA00023125"/>
    </source>
</evidence>
<dbReference type="InterPro" id="IPR036390">
    <property type="entry name" value="WH_DNA-bd_sf"/>
</dbReference>
<dbReference type="RefSeq" id="WP_210034589.1">
    <property type="nucleotide sequence ID" value="NZ_JAGINU010000001.1"/>
</dbReference>
<evidence type="ECO:0000256" key="1">
    <source>
        <dbReference type="ARBA" id="ARBA00023015"/>
    </source>
</evidence>
<dbReference type="SUPFAM" id="SSF46689">
    <property type="entry name" value="Homeodomain-like"/>
    <property type="match status" value="1"/>
</dbReference>
<dbReference type="SMART" id="SM00345">
    <property type="entry name" value="HTH_GNTR"/>
    <property type="match status" value="1"/>
</dbReference>
<name>A0ABS4W4D4_9PSEU</name>
<dbReference type="EMBL" id="JAGINU010000001">
    <property type="protein sequence ID" value="MBP2370968.1"/>
    <property type="molecule type" value="Genomic_DNA"/>
</dbReference>
<dbReference type="InterPro" id="IPR036388">
    <property type="entry name" value="WH-like_DNA-bd_sf"/>
</dbReference>
<dbReference type="CDD" id="cd07377">
    <property type="entry name" value="WHTH_GntR"/>
    <property type="match status" value="1"/>
</dbReference>
<evidence type="ECO:0000313" key="6">
    <source>
        <dbReference type="Proteomes" id="UP001519295"/>
    </source>
</evidence>
<dbReference type="Gene3D" id="1.10.357.10">
    <property type="entry name" value="Tetracycline Repressor, domain 2"/>
    <property type="match status" value="1"/>
</dbReference>
<dbReference type="InterPro" id="IPR050679">
    <property type="entry name" value="Bact_HTH_transcr_reg"/>
</dbReference>
<dbReference type="InterPro" id="IPR004111">
    <property type="entry name" value="Repressor_TetR_C"/>
</dbReference>
<evidence type="ECO:0000313" key="5">
    <source>
        <dbReference type="EMBL" id="MBP2370968.1"/>
    </source>
</evidence>